<gene>
    <name evidence="2" type="ORF">SAMEA3906487_03768</name>
</gene>
<keyword evidence="1" id="KW-1133">Transmembrane helix</keyword>
<keyword evidence="1" id="KW-0472">Membrane</keyword>
<name>A0A157STD8_9BORD</name>
<evidence type="ECO:0000256" key="1">
    <source>
        <dbReference type="SAM" id="Phobius"/>
    </source>
</evidence>
<evidence type="ECO:0000313" key="2">
    <source>
        <dbReference type="EMBL" id="SAI73594.1"/>
    </source>
</evidence>
<dbReference type="RefSeq" id="WP_127070841.1">
    <property type="nucleotide sequence ID" value="NZ_CP016340.1"/>
</dbReference>
<dbReference type="GeneID" id="56591546"/>
<feature type="transmembrane region" description="Helical" evidence="1">
    <location>
        <begin position="32"/>
        <end position="52"/>
    </location>
</feature>
<sequence length="212" mass="23445">MHDSKWPEVIGLSVVAVATAAVFVPWDRIGPFNWEALAAVGTLATAIVAVAVPAWQHMQAKKAAALQQLHVDWSLAHQLNWLVADLARVTQDWERLCSVPNAERLQLLATQIDSARVQTRDVRALILIAEASGVARDLASGEGEGRSADIGPNLLKRKFLYVDCAELLSRSQMRLSNVNRGLSDWMERLRVDFGALKETPLEFKVFGDCDDF</sequence>
<dbReference type="STRING" id="123899.SAMEA3906487_03768"/>
<protein>
    <submittedName>
        <fullName evidence="2">Uncharacterized protein</fullName>
    </submittedName>
</protein>
<dbReference type="KEGG" id="btrm:SAMEA390648703768"/>
<accession>A0A157STD8</accession>
<proteinExistence type="predicted"/>
<organism evidence="2 3">
    <name type="scientific">Bordetella trematum</name>
    <dbReference type="NCBI Taxonomy" id="123899"/>
    <lineage>
        <taxon>Bacteria</taxon>
        <taxon>Pseudomonadati</taxon>
        <taxon>Pseudomonadota</taxon>
        <taxon>Betaproteobacteria</taxon>
        <taxon>Burkholderiales</taxon>
        <taxon>Alcaligenaceae</taxon>
        <taxon>Bordetella</taxon>
    </lineage>
</organism>
<dbReference type="PATRIC" id="fig|123899.6.peg.3767"/>
<reference evidence="2 3" key="1">
    <citation type="submission" date="2016-04" db="EMBL/GenBank/DDBJ databases">
        <authorList>
            <consortium name="Pathogen Informatics"/>
        </authorList>
    </citation>
    <scope>NUCLEOTIDE SEQUENCE [LARGE SCALE GENOMIC DNA]</scope>
    <source>
        <strain evidence="2 3">H044680328</strain>
    </source>
</reference>
<dbReference type="AlphaFoldDB" id="A0A157STD8"/>
<dbReference type="EMBL" id="LT546645">
    <property type="protein sequence ID" value="SAI73594.1"/>
    <property type="molecule type" value="Genomic_DNA"/>
</dbReference>
<keyword evidence="1" id="KW-0812">Transmembrane</keyword>
<dbReference type="Proteomes" id="UP000076825">
    <property type="component" value="Chromosome 1"/>
</dbReference>
<keyword evidence="3" id="KW-1185">Reference proteome</keyword>
<evidence type="ECO:0000313" key="3">
    <source>
        <dbReference type="Proteomes" id="UP000076825"/>
    </source>
</evidence>
<feature type="transmembrane region" description="Helical" evidence="1">
    <location>
        <begin position="9"/>
        <end position="26"/>
    </location>
</feature>